<dbReference type="AlphaFoldDB" id="A0A9X0QFP5"/>
<dbReference type="Proteomes" id="UP000535182">
    <property type="component" value="Unassembled WGS sequence"/>
</dbReference>
<protein>
    <submittedName>
        <fullName evidence="1">Phosphate-selective porin</fullName>
    </submittedName>
</protein>
<name>A0A9X0QFP5_9BACT</name>
<reference evidence="1 2" key="1">
    <citation type="submission" date="2020-08" db="EMBL/GenBank/DDBJ databases">
        <title>Genomic Encyclopedia of Type Strains, Phase IV (KMG-V): Genome sequencing to study the core and pangenomes of soil and plant-associated prokaryotes.</title>
        <authorList>
            <person name="Whitman W."/>
        </authorList>
    </citation>
    <scope>NUCLEOTIDE SEQUENCE [LARGE SCALE GENOMIC DNA]</scope>
    <source>
        <strain evidence="1 2">X5P2</strain>
    </source>
</reference>
<gene>
    <name evidence="1" type="ORF">HDF14_003007</name>
</gene>
<dbReference type="EMBL" id="JACHEB010000006">
    <property type="protein sequence ID" value="MBB5329389.1"/>
    <property type="molecule type" value="Genomic_DNA"/>
</dbReference>
<accession>A0A9X0QFP5</accession>
<evidence type="ECO:0000313" key="1">
    <source>
        <dbReference type="EMBL" id="MBB5329389.1"/>
    </source>
</evidence>
<dbReference type="RefSeq" id="WP_183977803.1">
    <property type="nucleotide sequence ID" value="NZ_JACHEB010000006.1"/>
</dbReference>
<keyword evidence="2" id="KW-1185">Reference proteome</keyword>
<dbReference type="Gene3D" id="2.40.160.10">
    <property type="entry name" value="Porin"/>
    <property type="match status" value="1"/>
</dbReference>
<evidence type="ECO:0000313" key="2">
    <source>
        <dbReference type="Proteomes" id="UP000535182"/>
    </source>
</evidence>
<dbReference type="Pfam" id="PF07396">
    <property type="entry name" value="Porin_O_P"/>
    <property type="match status" value="1"/>
</dbReference>
<dbReference type="InterPro" id="IPR023614">
    <property type="entry name" value="Porin_dom_sf"/>
</dbReference>
<dbReference type="InterPro" id="IPR010870">
    <property type="entry name" value="Porin_O/P"/>
</dbReference>
<sequence>MTPIPPPTVAVAAPVEAIASPSLRQEQKQEPYVKDTKLWSNKYSLRGYMQVRENNLANPNYKCEQCDKSIGPGNTFFIRRLRLVLSGNVSDHVAVYIQPDFAASSGTSLNFAQLRDAYFDLSIDREKQNRFRVGQSKIPYGFEELPSSSNRLNLDRTDALNSAFANERDLGIFYYWARPAIRARFNELVSRVERIGRLRRVWHWLLQWSDRQHP</sequence>
<proteinExistence type="predicted"/>
<organism evidence="1 2">
    <name type="scientific">Tunturiibacter gelidiferens</name>
    <dbReference type="NCBI Taxonomy" id="3069689"/>
    <lineage>
        <taxon>Bacteria</taxon>
        <taxon>Pseudomonadati</taxon>
        <taxon>Acidobacteriota</taxon>
        <taxon>Terriglobia</taxon>
        <taxon>Terriglobales</taxon>
        <taxon>Acidobacteriaceae</taxon>
        <taxon>Tunturiibacter</taxon>
    </lineage>
</organism>
<comment type="caution">
    <text evidence="1">The sequence shown here is derived from an EMBL/GenBank/DDBJ whole genome shotgun (WGS) entry which is preliminary data.</text>
</comment>